<name>A0AAE9WAE8_9SCHI</name>
<keyword evidence="4" id="KW-1185">Reference proteome</keyword>
<dbReference type="GeneID" id="80874526"/>
<keyword evidence="2" id="KW-1133">Transmembrane helix</keyword>
<dbReference type="KEGG" id="som:SOMG_01044"/>
<sequence>MAFARSMSRLKNKREHENVSNDSRLSRESVRNKHPPISRNNLLDPSHSSQPIIRHSSVKTDRPHFQRASTLVPEQSSEILNDAVEEPVNDNPPFHETPSAFSSPARSVSIESTHTIPPQASGIYDNVDPFAQSELERNNSPFSPFNRQSEFATTNTNESDTLNEQGRSTSPPISSYPKRISSQLGPPRQPVSQLNRPVPSTSMDRNRFVSEVTHPPRISNESDKYNTRSVSLPLHQSVLDNTLCSSYPTDESNPFASVEEGTIPLRYNLGETHLRRDSRHNLLDYGSSSSSVSSTSGVHKPVASARYTGNIAHQSSQSENANEAITARENLRNRSSDHPGNVEKVQRLLSPKESDVLQTQVKDGLSRFMVFFTVGIIFPPLWVIASFLPIPGSRTYKMQWKHVQWRFVNRVVSCLGIAIVFLFIGLGVTGS</sequence>
<feature type="compositionally biased region" description="Basic and acidic residues" evidence="1">
    <location>
        <begin position="14"/>
        <end position="31"/>
    </location>
</feature>
<protein>
    <submittedName>
        <fullName evidence="3">Schizosaccharomyces specific protein</fullName>
    </submittedName>
</protein>
<proteinExistence type="predicted"/>
<feature type="region of interest" description="Disordered" evidence="1">
    <location>
        <begin position="135"/>
        <end position="225"/>
    </location>
</feature>
<feature type="compositionally biased region" description="Polar residues" evidence="1">
    <location>
        <begin position="38"/>
        <end position="51"/>
    </location>
</feature>
<dbReference type="AlphaFoldDB" id="A0AAE9WAE8"/>
<dbReference type="RefSeq" id="XP_056036872.1">
    <property type="nucleotide sequence ID" value="XM_056179837.1"/>
</dbReference>
<evidence type="ECO:0000313" key="4">
    <source>
        <dbReference type="Proteomes" id="UP001212411"/>
    </source>
</evidence>
<organism evidence="3 4">
    <name type="scientific">Schizosaccharomyces osmophilus</name>
    <dbReference type="NCBI Taxonomy" id="2545709"/>
    <lineage>
        <taxon>Eukaryota</taxon>
        <taxon>Fungi</taxon>
        <taxon>Dikarya</taxon>
        <taxon>Ascomycota</taxon>
        <taxon>Taphrinomycotina</taxon>
        <taxon>Schizosaccharomycetes</taxon>
        <taxon>Schizosaccharomycetales</taxon>
        <taxon>Schizosaccharomycetaceae</taxon>
        <taxon>Schizosaccharomyces</taxon>
    </lineage>
</organism>
<gene>
    <name evidence="3" type="ORF">SOMG_01044</name>
</gene>
<evidence type="ECO:0000256" key="1">
    <source>
        <dbReference type="SAM" id="MobiDB-lite"/>
    </source>
</evidence>
<feature type="compositionally biased region" description="Polar residues" evidence="1">
    <location>
        <begin position="138"/>
        <end position="173"/>
    </location>
</feature>
<evidence type="ECO:0000256" key="2">
    <source>
        <dbReference type="SAM" id="Phobius"/>
    </source>
</evidence>
<reference evidence="3 4" key="1">
    <citation type="journal article" date="2023" name="G3 (Bethesda)">
        <title>A high-quality reference genome for the fission yeast Schizosaccharomyces osmophilus.</title>
        <authorList>
            <person name="Jia G.S."/>
            <person name="Zhang W.C."/>
            <person name="Liang Y."/>
            <person name="Liu X.H."/>
            <person name="Rhind N."/>
            <person name="Pidoux A."/>
            <person name="Brysch-Herzberg M."/>
            <person name="Du L.L."/>
        </authorList>
    </citation>
    <scope>NUCLEOTIDE SEQUENCE [LARGE SCALE GENOMIC DNA]</scope>
    <source>
        <strain evidence="3 4">CBS 15793</strain>
    </source>
</reference>
<dbReference type="Proteomes" id="UP001212411">
    <property type="component" value="Chromosome 1"/>
</dbReference>
<keyword evidence="2" id="KW-0472">Membrane</keyword>
<evidence type="ECO:0000313" key="3">
    <source>
        <dbReference type="EMBL" id="WBW72629.1"/>
    </source>
</evidence>
<feature type="transmembrane region" description="Helical" evidence="2">
    <location>
        <begin position="411"/>
        <end position="430"/>
    </location>
</feature>
<feature type="region of interest" description="Disordered" evidence="1">
    <location>
        <begin position="1"/>
        <end position="106"/>
    </location>
</feature>
<feature type="transmembrane region" description="Helical" evidence="2">
    <location>
        <begin position="368"/>
        <end position="390"/>
    </location>
</feature>
<keyword evidence="2" id="KW-0812">Transmembrane</keyword>
<feature type="compositionally biased region" description="Polar residues" evidence="1">
    <location>
        <begin position="180"/>
        <end position="203"/>
    </location>
</feature>
<feature type="compositionally biased region" description="Polar residues" evidence="1">
    <location>
        <begin position="67"/>
        <end position="79"/>
    </location>
</feature>
<dbReference type="EMBL" id="CP115611">
    <property type="protein sequence ID" value="WBW72629.1"/>
    <property type="molecule type" value="Genomic_DNA"/>
</dbReference>
<accession>A0AAE9WAE8</accession>